<dbReference type="InterPro" id="IPR036259">
    <property type="entry name" value="MFS_trans_sf"/>
</dbReference>
<reference evidence="2 3" key="1">
    <citation type="submission" date="2018-12" db="EMBL/GenBank/DDBJ databases">
        <title>Venturia inaequalis Genome Resource.</title>
        <authorList>
            <person name="Lichtner F.J."/>
        </authorList>
    </citation>
    <scope>NUCLEOTIDE SEQUENCE [LARGE SCALE GENOMIC DNA]</scope>
    <source>
        <strain evidence="2 3">120213</strain>
    </source>
</reference>
<gene>
    <name evidence="2" type="ORF">EG328_004818</name>
</gene>
<organism evidence="2 3">
    <name type="scientific">Venturia inaequalis</name>
    <name type="common">Apple scab fungus</name>
    <dbReference type="NCBI Taxonomy" id="5025"/>
    <lineage>
        <taxon>Eukaryota</taxon>
        <taxon>Fungi</taxon>
        <taxon>Dikarya</taxon>
        <taxon>Ascomycota</taxon>
        <taxon>Pezizomycotina</taxon>
        <taxon>Dothideomycetes</taxon>
        <taxon>Pleosporomycetidae</taxon>
        <taxon>Venturiales</taxon>
        <taxon>Venturiaceae</taxon>
        <taxon>Venturia</taxon>
    </lineage>
</organism>
<keyword evidence="1" id="KW-1133">Transmembrane helix</keyword>
<feature type="transmembrane region" description="Helical" evidence="1">
    <location>
        <begin position="55"/>
        <end position="78"/>
    </location>
</feature>
<comment type="caution">
    <text evidence="2">The sequence shown here is derived from an EMBL/GenBank/DDBJ whole genome shotgun (WGS) entry which is preliminary data.</text>
</comment>
<dbReference type="EMBL" id="WNWS01000260">
    <property type="protein sequence ID" value="KAE9972771.1"/>
    <property type="molecule type" value="Genomic_DNA"/>
</dbReference>
<protein>
    <submittedName>
        <fullName evidence="2">Uncharacterized protein</fullName>
    </submittedName>
</protein>
<keyword evidence="1" id="KW-0812">Transmembrane</keyword>
<keyword evidence="1" id="KW-0472">Membrane</keyword>
<evidence type="ECO:0000313" key="3">
    <source>
        <dbReference type="Proteomes" id="UP000447873"/>
    </source>
</evidence>
<dbReference type="Proteomes" id="UP000447873">
    <property type="component" value="Unassembled WGS sequence"/>
</dbReference>
<evidence type="ECO:0000313" key="2">
    <source>
        <dbReference type="EMBL" id="KAE9972771.1"/>
    </source>
</evidence>
<dbReference type="AlphaFoldDB" id="A0A8H3UP11"/>
<dbReference type="SUPFAM" id="SSF103473">
    <property type="entry name" value="MFS general substrate transporter"/>
    <property type="match status" value="1"/>
</dbReference>
<name>A0A8H3UP11_VENIN</name>
<evidence type="ECO:0000256" key="1">
    <source>
        <dbReference type="SAM" id="Phobius"/>
    </source>
</evidence>
<feature type="transmembrane region" description="Helical" evidence="1">
    <location>
        <begin position="90"/>
        <end position="108"/>
    </location>
</feature>
<accession>A0A8H3UP11</accession>
<sequence>MRFIALKELDDTEGTVQLRTNNTTDSKSSALILLPHPSKTDPNDPLRWPRYKKHIAFTSVCAFTFLTNFAIGGLAPAFFILSQEFNKTPVQTADLLLWPILVLGVFNFL</sequence>
<proteinExistence type="predicted"/>